<dbReference type="InterPro" id="IPR010402">
    <property type="entry name" value="CCT_domain"/>
</dbReference>
<evidence type="ECO:0000259" key="3">
    <source>
        <dbReference type="PROSITE" id="PS51017"/>
    </source>
</evidence>
<dbReference type="OrthoDB" id="76265at2759"/>
<dbReference type="EMBL" id="CAJJDP010000005">
    <property type="protein sequence ID" value="CAD8135570.1"/>
    <property type="molecule type" value="Genomic_DNA"/>
</dbReference>
<keyword evidence="2" id="KW-0539">Nucleus</keyword>
<evidence type="ECO:0000313" key="4">
    <source>
        <dbReference type="EMBL" id="CAD8135570.1"/>
    </source>
</evidence>
<organism evidence="4 5">
    <name type="scientific">Paramecium octaurelia</name>
    <dbReference type="NCBI Taxonomy" id="43137"/>
    <lineage>
        <taxon>Eukaryota</taxon>
        <taxon>Sar</taxon>
        <taxon>Alveolata</taxon>
        <taxon>Ciliophora</taxon>
        <taxon>Intramacronucleata</taxon>
        <taxon>Oligohymenophorea</taxon>
        <taxon>Peniculida</taxon>
        <taxon>Parameciidae</taxon>
        <taxon>Paramecium</taxon>
    </lineage>
</organism>
<reference evidence="4" key="1">
    <citation type="submission" date="2021-01" db="EMBL/GenBank/DDBJ databases">
        <authorList>
            <consortium name="Genoscope - CEA"/>
            <person name="William W."/>
        </authorList>
    </citation>
    <scope>NUCLEOTIDE SEQUENCE</scope>
</reference>
<proteinExistence type="predicted"/>
<evidence type="ECO:0000256" key="2">
    <source>
        <dbReference type="ARBA" id="ARBA00023242"/>
    </source>
</evidence>
<dbReference type="AlphaFoldDB" id="A0A8S1S899"/>
<comment type="subcellular location">
    <subcellularLocation>
        <location evidence="1">Nucleus</location>
    </subcellularLocation>
</comment>
<gene>
    <name evidence="4" type="ORF">POCTA_138.1.T0060455</name>
</gene>
<dbReference type="Proteomes" id="UP000683925">
    <property type="component" value="Unassembled WGS sequence"/>
</dbReference>
<dbReference type="GO" id="GO:0005634">
    <property type="term" value="C:nucleus"/>
    <property type="evidence" value="ECO:0007669"/>
    <property type="project" value="UniProtKB-SubCell"/>
</dbReference>
<evidence type="ECO:0000256" key="1">
    <source>
        <dbReference type="ARBA" id="ARBA00004123"/>
    </source>
</evidence>
<dbReference type="Pfam" id="PF06203">
    <property type="entry name" value="CCT"/>
    <property type="match status" value="1"/>
</dbReference>
<protein>
    <recommendedName>
        <fullName evidence="3">CCT domain-containing protein</fullName>
    </recommendedName>
</protein>
<name>A0A8S1S899_PAROT</name>
<accession>A0A8S1S899</accession>
<feature type="domain" description="CCT" evidence="3">
    <location>
        <begin position="178"/>
        <end position="219"/>
    </location>
</feature>
<sequence>MSLGFKLYNNNGNNEVINKRRKLSIGSEGSESTGEKLNESFNRLNLSGGNPSSSFQPYVKIAIPQVPQTERSLPKPPQLVLGIQKYLKLGEDLDVSDLLTKPFNDLQQIQNNLAQTQQRLHFIPFGMPANYEKLMAEAQQVLKTEIRVEEERQKRSMDDFLIEQKLLNPGQKLSKEERAAKVAAYLEKKHNRQWKQVRYPVRKNLAEYRQREQGRFTRTDKPRFNQSLIMLDKEERKMETLANSYSLFIINIIIIIQIIMSDQEILLVKIFRKYFLNAYKLIFSLDQKQADRFKEKNTYYYTQQHKDCHHEHKDDDRNCCGSFFAKVYIPEKERSALEQIVFEQLSKNNIRAKLPQILDYLQQRFNSIKKSGKKDNLQWDVETEVYILNEVMREGLQFYFLKEIRLEMQKEQYIDSKQQMLVATPQTWINKYPKIELNFLSADFMYDLMNTGWSVMNKFINNNDYCHALFKELDFLERDGRFEEVQTELQRDDKTFWLTLSQMDKDSFKNLYFISHILSALPYELNSKNKDLLVQISESYQISFFGGKDKKHKKHFDSSFDKKADTGKKFTFLYVVNPVTIEIEEQKITLQPDNIVGLMSRKIPYALYSNDGRAFLIRYFIDGPVTNIC</sequence>
<keyword evidence="5" id="KW-1185">Reference proteome</keyword>
<evidence type="ECO:0000313" key="5">
    <source>
        <dbReference type="Proteomes" id="UP000683925"/>
    </source>
</evidence>
<comment type="caution">
    <text evidence="4">The sequence shown here is derived from an EMBL/GenBank/DDBJ whole genome shotgun (WGS) entry which is preliminary data.</text>
</comment>
<dbReference type="PROSITE" id="PS51017">
    <property type="entry name" value="CCT"/>
    <property type="match status" value="1"/>
</dbReference>